<protein>
    <submittedName>
        <fullName evidence="3">Putative small lipoprotein YifL</fullName>
    </submittedName>
</protein>
<keyword evidence="3" id="KW-0449">Lipoprotein</keyword>
<feature type="region of interest" description="Disordered" evidence="1">
    <location>
        <begin position="43"/>
        <end position="74"/>
    </location>
</feature>
<feature type="chain" id="PRO_5032608830" evidence="2">
    <location>
        <begin position="21"/>
        <end position="74"/>
    </location>
</feature>
<dbReference type="Proteomes" id="UP000588068">
    <property type="component" value="Unassembled WGS sequence"/>
</dbReference>
<dbReference type="AlphaFoldDB" id="A0A841HQY2"/>
<dbReference type="EMBL" id="JACHHZ010000005">
    <property type="protein sequence ID" value="MBB6095044.1"/>
    <property type="molecule type" value="Genomic_DNA"/>
</dbReference>
<accession>A0A841HQY2</accession>
<organism evidence="3 4">
    <name type="scientific">Povalibacter uvarum</name>
    <dbReference type="NCBI Taxonomy" id="732238"/>
    <lineage>
        <taxon>Bacteria</taxon>
        <taxon>Pseudomonadati</taxon>
        <taxon>Pseudomonadota</taxon>
        <taxon>Gammaproteobacteria</taxon>
        <taxon>Steroidobacterales</taxon>
        <taxon>Steroidobacteraceae</taxon>
        <taxon>Povalibacter</taxon>
    </lineage>
</organism>
<keyword evidence="2" id="KW-0732">Signal</keyword>
<name>A0A841HQY2_9GAMM</name>
<proteinExistence type="predicted"/>
<evidence type="ECO:0000256" key="1">
    <source>
        <dbReference type="SAM" id="MobiDB-lite"/>
    </source>
</evidence>
<gene>
    <name evidence="3" type="ORF">HNQ60_003934</name>
</gene>
<evidence type="ECO:0000256" key="2">
    <source>
        <dbReference type="SAM" id="SignalP"/>
    </source>
</evidence>
<reference evidence="3 4" key="1">
    <citation type="submission" date="2020-08" db="EMBL/GenBank/DDBJ databases">
        <title>Genomic Encyclopedia of Type Strains, Phase IV (KMG-IV): sequencing the most valuable type-strain genomes for metagenomic binning, comparative biology and taxonomic classification.</title>
        <authorList>
            <person name="Goeker M."/>
        </authorList>
    </citation>
    <scope>NUCLEOTIDE SEQUENCE [LARGE SCALE GENOMIC DNA]</scope>
    <source>
        <strain evidence="3 4">DSM 26723</strain>
    </source>
</reference>
<keyword evidence="4" id="KW-1185">Reference proteome</keyword>
<dbReference type="PROSITE" id="PS51257">
    <property type="entry name" value="PROKAR_LIPOPROTEIN"/>
    <property type="match status" value="1"/>
</dbReference>
<comment type="caution">
    <text evidence="3">The sequence shown here is derived from an EMBL/GenBank/DDBJ whole genome shotgun (WGS) entry which is preliminary data.</text>
</comment>
<evidence type="ECO:0000313" key="3">
    <source>
        <dbReference type="EMBL" id="MBB6095044.1"/>
    </source>
</evidence>
<feature type="compositionally biased region" description="Basic and acidic residues" evidence="1">
    <location>
        <begin position="52"/>
        <end position="74"/>
    </location>
</feature>
<feature type="signal peptide" evidence="2">
    <location>
        <begin position="1"/>
        <end position="20"/>
    </location>
</feature>
<evidence type="ECO:0000313" key="4">
    <source>
        <dbReference type="Proteomes" id="UP000588068"/>
    </source>
</evidence>
<dbReference type="RefSeq" id="WP_221304314.1">
    <property type="nucleotide sequence ID" value="NZ_JACHHZ010000005.1"/>
</dbReference>
<sequence length="74" mass="7820">MSSRSLLLAAFACTTMLGLAACDNKGPVEQAGEEIDEAIDTMKNGQESTSNKLDDAVDDVREGAKDAADELKKD</sequence>